<evidence type="ECO:0000256" key="2">
    <source>
        <dbReference type="ARBA" id="ARBA00023235"/>
    </source>
</evidence>
<evidence type="ECO:0000313" key="3">
    <source>
        <dbReference type="EMBL" id="MDH8677735.1"/>
    </source>
</evidence>
<evidence type="ECO:0000313" key="4">
    <source>
        <dbReference type="Proteomes" id="UP001158045"/>
    </source>
</evidence>
<organism evidence="3 4">
    <name type="scientific">Fusibacter bizertensis</name>
    <dbReference type="NCBI Taxonomy" id="1488331"/>
    <lineage>
        <taxon>Bacteria</taxon>
        <taxon>Bacillati</taxon>
        <taxon>Bacillota</taxon>
        <taxon>Clostridia</taxon>
        <taxon>Eubacteriales</taxon>
        <taxon>Eubacteriales Family XII. Incertae Sedis</taxon>
        <taxon>Fusibacter</taxon>
    </lineage>
</organism>
<sequence length="235" mass="26172">MSKYDLGVIGGMGPMATSMFYERIIERTQANCDQEHLNLIIFNHATMPDRTKAILSGEHQLFLEQIASDLHAMESLGVKHIAIPCNTSHYFMKQMKAMTHLNIIDMVEETVCAIKEKFGTGARVGILATHGTIFTGTYEKACIANNLIYVKPNPKMQDQVMKVIYDIKAGSFANVHDFESIVMSMVEDGNCDAVILACTELSIIQLGEIASTYCVDAMDVLVEKSIEYSGKQYKR</sequence>
<proteinExistence type="inferred from homology"/>
<keyword evidence="2 3" id="KW-0413">Isomerase</keyword>
<gene>
    <name evidence="3" type="ORF">QE109_06230</name>
</gene>
<dbReference type="InterPro" id="IPR004380">
    <property type="entry name" value="Asp_race"/>
</dbReference>
<dbReference type="InterPro" id="IPR015942">
    <property type="entry name" value="Asp/Glu/hydantoin_racemase"/>
</dbReference>
<dbReference type="RefSeq" id="WP_281093556.1">
    <property type="nucleotide sequence ID" value="NZ_JARYZI010000003.1"/>
</dbReference>
<dbReference type="EC" id="5.1.1.-" evidence="3"/>
<dbReference type="PANTHER" id="PTHR21198">
    <property type="entry name" value="GLUTAMATE RACEMASE"/>
    <property type="match status" value="1"/>
</dbReference>
<keyword evidence="4" id="KW-1185">Reference proteome</keyword>
<name>A0ABT6NBD6_9FIRM</name>
<accession>A0ABT6NBD6</accession>
<dbReference type="PROSITE" id="PS00924">
    <property type="entry name" value="ASP_GLU_RACEMASE_2"/>
    <property type="match status" value="1"/>
</dbReference>
<protein>
    <submittedName>
        <fullName evidence="3">Amino acid racemase</fullName>
        <ecNumber evidence="3">5.1.1.-</ecNumber>
    </submittedName>
</protein>
<dbReference type="PANTHER" id="PTHR21198:SF7">
    <property type="entry name" value="ASPARTATE-GLUTAMATE RACEMASE FAMILY"/>
    <property type="match status" value="1"/>
</dbReference>
<dbReference type="InterPro" id="IPR033134">
    <property type="entry name" value="Asp/Glu_racemase_AS_2"/>
</dbReference>
<dbReference type="EMBL" id="JARYZI010000003">
    <property type="protein sequence ID" value="MDH8677735.1"/>
    <property type="molecule type" value="Genomic_DNA"/>
</dbReference>
<dbReference type="NCBIfam" id="TIGR00035">
    <property type="entry name" value="asp_race"/>
    <property type="match status" value="1"/>
</dbReference>
<dbReference type="InterPro" id="IPR001920">
    <property type="entry name" value="Asp/Glu_race"/>
</dbReference>
<dbReference type="GO" id="GO:0016853">
    <property type="term" value="F:isomerase activity"/>
    <property type="evidence" value="ECO:0007669"/>
    <property type="project" value="UniProtKB-KW"/>
</dbReference>
<evidence type="ECO:0000256" key="1">
    <source>
        <dbReference type="ARBA" id="ARBA00007847"/>
    </source>
</evidence>
<dbReference type="Proteomes" id="UP001158045">
    <property type="component" value="Unassembled WGS sequence"/>
</dbReference>
<dbReference type="Pfam" id="PF01177">
    <property type="entry name" value="Asp_Glu_race"/>
    <property type="match status" value="1"/>
</dbReference>
<dbReference type="SUPFAM" id="SSF53681">
    <property type="entry name" value="Aspartate/glutamate racemase"/>
    <property type="match status" value="2"/>
</dbReference>
<comment type="similarity">
    <text evidence="1">Belongs to the aspartate/glutamate racemases family.</text>
</comment>
<reference evidence="3 4" key="1">
    <citation type="submission" date="2023-04" db="EMBL/GenBank/DDBJ databases">
        <title>Fusibacter bizertensis strain WBS, isolated from littoral bottom sediments of the Arctic seas - biochemical and genomic analysis.</title>
        <authorList>
            <person name="Brioukhanov A.L."/>
        </authorList>
    </citation>
    <scope>NUCLEOTIDE SEQUENCE [LARGE SCALE GENOMIC DNA]</scope>
    <source>
        <strain evidence="3 4">WBS</strain>
    </source>
</reference>
<comment type="caution">
    <text evidence="3">The sequence shown here is derived from an EMBL/GenBank/DDBJ whole genome shotgun (WGS) entry which is preliminary data.</text>
</comment>
<dbReference type="Gene3D" id="3.40.50.1860">
    <property type="match status" value="2"/>
</dbReference>